<dbReference type="InterPro" id="IPR029063">
    <property type="entry name" value="SAM-dependent_MTases_sf"/>
</dbReference>
<evidence type="ECO:0000313" key="3">
    <source>
        <dbReference type="Proteomes" id="UP000056322"/>
    </source>
</evidence>
<name>A0A0B7IUQ1_9PROT</name>
<dbReference type="Proteomes" id="UP000056322">
    <property type="component" value="Chromosome 1"/>
</dbReference>
<sequence>MHFIGIEAFRYDTSATQFGRFSNVLETFGIDLILGVGANEGQFGESLRASGYKGDIVSFEPLKLAHHNLLKISKRDPHWHVHPISAVGDRIGEVEVNVSENSVSSSILPMLSSHKQAAPKASYIGKETCDLITLDSVRSIYQVDAKSVLLKIDTQGYEWQVLDGANETISMARGVLIEMSLIPLYEGQKLWQDITHRLESEGFTLWALQPAFINPANGRTLQLDGLFFRL</sequence>
<evidence type="ECO:0000259" key="1">
    <source>
        <dbReference type="Pfam" id="PF05050"/>
    </source>
</evidence>
<evidence type="ECO:0000313" key="2">
    <source>
        <dbReference type="EMBL" id="CEN55994.1"/>
    </source>
</evidence>
<keyword evidence="2" id="KW-0489">Methyltransferase</keyword>
<dbReference type="PANTHER" id="PTHR36973:SF4">
    <property type="entry name" value="NODULATION PROTEIN"/>
    <property type="match status" value="1"/>
</dbReference>
<dbReference type="InterPro" id="IPR006342">
    <property type="entry name" value="FkbM_mtfrase"/>
</dbReference>
<accession>A0A0B7IUQ1</accession>
<dbReference type="GO" id="GO:0032259">
    <property type="term" value="P:methylation"/>
    <property type="evidence" value="ECO:0007669"/>
    <property type="project" value="UniProtKB-KW"/>
</dbReference>
<protein>
    <submittedName>
        <fullName evidence="2">Methyltransferase FkbM family</fullName>
    </submittedName>
</protein>
<feature type="domain" description="Methyltransferase FkbM" evidence="1">
    <location>
        <begin position="36"/>
        <end position="204"/>
    </location>
</feature>
<dbReference type="EMBL" id="LN794158">
    <property type="protein sequence ID" value="CEN55994.1"/>
    <property type="molecule type" value="Genomic_DNA"/>
</dbReference>
<dbReference type="KEGG" id="mbac:BN1209_0951"/>
<keyword evidence="2" id="KW-0808">Transferase</keyword>
<dbReference type="PANTHER" id="PTHR36973">
    <property type="entry name" value="SLL1456 PROTEIN-RELATED"/>
    <property type="match status" value="1"/>
</dbReference>
<dbReference type="SUPFAM" id="SSF53335">
    <property type="entry name" value="S-adenosyl-L-methionine-dependent methyltransferases"/>
    <property type="match status" value="1"/>
</dbReference>
<dbReference type="InterPro" id="IPR053188">
    <property type="entry name" value="FkbM_Methyltransferase"/>
</dbReference>
<dbReference type="GO" id="GO:0008171">
    <property type="term" value="F:O-methyltransferase activity"/>
    <property type="evidence" value="ECO:0007669"/>
    <property type="project" value="TreeGrafter"/>
</dbReference>
<dbReference type="Gene3D" id="3.40.50.150">
    <property type="entry name" value="Vaccinia Virus protein VP39"/>
    <property type="match status" value="1"/>
</dbReference>
<gene>
    <name evidence="2" type="ORF">BN1209_0951</name>
</gene>
<dbReference type="AlphaFoldDB" id="A0A0B7IUQ1"/>
<dbReference type="STRING" id="1581680.BN1209_0951"/>
<proteinExistence type="predicted"/>
<organism evidence="2 3">
    <name type="scientific">Candidatus Methylopumilus turicensis</name>
    <dbReference type="NCBI Taxonomy" id="1581680"/>
    <lineage>
        <taxon>Bacteria</taxon>
        <taxon>Pseudomonadati</taxon>
        <taxon>Pseudomonadota</taxon>
        <taxon>Betaproteobacteria</taxon>
        <taxon>Nitrosomonadales</taxon>
        <taxon>Methylophilaceae</taxon>
        <taxon>Candidatus Methylopumilus</taxon>
    </lineage>
</organism>
<keyword evidence="3" id="KW-1185">Reference proteome</keyword>
<dbReference type="Pfam" id="PF05050">
    <property type="entry name" value="Methyltransf_21"/>
    <property type="match status" value="1"/>
</dbReference>
<dbReference type="NCBIfam" id="TIGR01444">
    <property type="entry name" value="fkbM_fam"/>
    <property type="match status" value="1"/>
</dbReference>
<dbReference type="OrthoDB" id="4104638at2"/>
<reference evidence="3" key="1">
    <citation type="submission" date="2014-12" db="EMBL/GenBank/DDBJ databases">
        <authorList>
            <person name="Salcher M.M."/>
        </authorList>
    </citation>
    <scope>NUCLEOTIDE SEQUENCE [LARGE SCALE GENOMIC DNA]</scope>
    <source>
        <strain evidence="3">MMS-10A-171</strain>
    </source>
</reference>
<dbReference type="HOGENOM" id="CLU_068034_2_1_4"/>